<keyword evidence="2" id="KW-0378">Hydrolase</keyword>
<accession>A0A6N7W4E8</accession>
<comment type="caution">
    <text evidence="2">The sequence shown here is derived from an EMBL/GenBank/DDBJ whole genome shotgun (WGS) entry which is preliminary data.</text>
</comment>
<dbReference type="SUPFAM" id="SSF53474">
    <property type="entry name" value="alpha/beta-Hydrolases"/>
    <property type="match status" value="1"/>
</dbReference>
<evidence type="ECO:0000313" key="2">
    <source>
        <dbReference type="EMBL" id="MSS83393.1"/>
    </source>
</evidence>
<gene>
    <name evidence="2" type="ORF">FYJ24_01160</name>
</gene>
<organism evidence="2 3">
    <name type="scientific">Scrofimicrobium canadense</name>
    <dbReference type="NCBI Taxonomy" id="2652290"/>
    <lineage>
        <taxon>Bacteria</taxon>
        <taxon>Bacillati</taxon>
        <taxon>Actinomycetota</taxon>
        <taxon>Actinomycetes</taxon>
        <taxon>Actinomycetales</taxon>
        <taxon>Actinomycetaceae</taxon>
        <taxon>Scrofimicrobium</taxon>
    </lineage>
</organism>
<dbReference type="InterPro" id="IPR029058">
    <property type="entry name" value="AB_hydrolase_fold"/>
</dbReference>
<dbReference type="InterPro" id="IPR000073">
    <property type="entry name" value="AB_hydrolase_1"/>
</dbReference>
<dbReference type="RefSeq" id="WP_154542771.1">
    <property type="nucleotide sequence ID" value="NZ_VULO01000001.1"/>
</dbReference>
<name>A0A6N7W4E8_9ACTO</name>
<dbReference type="EMBL" id="VULO01000001">
    <property type="protein sequence ID" value="MSS83393.1"/>
    <property type="molecule type" value="Genomic_DNA"/>
</dbReference>
<dbReference type="PANTHER" id="PTHR45763:SF46">
    <property type="entry name" value="AB HYDROLASE-1 DOMAIN-CONTAINING PROTEIN"/>
    <property type="match status" value="1"/>
</dbReference>
<dbReference type="Gene3D" id="3.40.50.1820">
    <property type="entry name" value="alpha/beta hydrolase"/>
    <property type="match status" value="1"/>
</dbReference>
<sequence>MRRKNEHDFLLPDGRHISWLLFGDPSGFPIVYMHGTPGSALEAAVFDRAAKTAGAMIIAVDRPGIAGSTHINQSLAQYCTDIAYLADSLELNQFSVMGWSGGGPYALVTGTFLASKVRAIGLIAPQSSKDPWEKFVPAGLLRAGLFLYRGITHFPSLLVASFRADDIGRHSSRPPGTYRNILARSAQRATRKGTTGLVDDALTLRNNWGVDLEHLADILSDQSPPLPVWIVQGGRDWIIPARDTDALAARIPHVHRIYDPTATHLQTLLDHTYEVVRAMVHPRQVQ</sequence>
<reference evidence="2 3" key="1">
    <citation type="submission" date="2019-08" db="EMBL/GenBank/DDBJ databases">
        <title>In-depth cultivation of the pig gut microbiome towards novel bacterial diversity and tailored functional studies.</title>
        <authorList>
            <person name="Wylensek D."/>
            <person name="Hitch T.C.A."/>
            <person name="Clavel T."/>
        </authorList>
    </citation>
    <scope>NUCLEOTIDE SEQUENCE [LARGE SCALE GENOMIC DNA]</scope>
    <source>
        <strain evidence="2 3">WB03_NA08</strain>
    </source>
</reference>
<keyword evidence="3" id="KW-1185">Reference proteome</keyword>
<dbReference type="AlphaFoldDB" id="A0A6N7W4E8"/>
<dbReference type="Pfam" id="PF00561">
    <property type="entry name" value="Abhydrolase_1"/>
    <property type="match status" value="1"/>
</dbReference>
<feature type="domain" description="AB hydrolase-1" evidence="1">
    <location>
        <begin position="29"/>
        <end position="265"/>
    </location>
</feature>
<proteinExistence type="predicted"/>
<protein>
    <submittedName>
        <fullName evidence="2">Alpha/beta hydrolase</fullName>
    </submittedName>
</protein>
<dbReference type="GO" id="GO:0016787">
    <property type="term" value="F:hydrolase activity"/>
    <property type="evidence" value="ECO:0007669"/>
    <property type="project" value="UniProtKB-KW"/>
</dbReference>
<evidence type="ECO:0000313" key="3">
    <source>
        <dbReference type="Proteomes" id="UP000470875"/>
    </source>
</evidence>
<evidence type="ECO:0000259" key="1">
    <source>
        <dbReference type="Pfam" id="PF00561"/>
    </source>
</evidence>
<dbReference type="PANTHER" id="PTHR45763">
    <property type="entry name" value="HYDROLASE, ALPHA/BETA FOLD FAMILY PROTEIN, EXPRESSED-RELATED"/>
    <property type="match status" value="1"/>
</dbReference>
<dbReference type="Proteomes" id="UP000470875">
    <property type="component" value="Unassembled WGS sequence"/>
</dbReference>